<organism evidence="2 3">
    <name type="scientific">Dipteronia dyeriana</name>
    <dbReference type="NCBI Taxonomy" id="168575"/>
    <lineage>
        <taxon>Eukaryota</taxon>
        <taxon>Viridiplantae</taxon>
        <taxon>Streptophyta</taxon>
        <taxon>Embryophyta</taxon>
        <taxon>Tracheophyta</taxon>
        <taxon>Spermatophyta</taxon>
        <taxon>Magnoliopsida</taxon>
        <taxon>eudicotyledons</taxon>
        <taxon>Gunneridae</taxon>
        <taxon>Pentapetalae</taxon>
        <taxon>rosids</taxon>
        <taxon>malvids</taxon>
        <taxon>Sapindales</taxon>
        <taxon>Sapindaceae</taxon>
        <taxon>Hippocastanoideae</taxon>
        <taxon>Acereae</taxon>
        <taxon>Dipteronia</taxon>
    </lineage>
</organism>
<proteinExistence type="predicted"/>
<evidence type="ECO:0000256" key="1">
    <source>
        <dbReference type="SAM" id="SignalP"/>
    </source>
</evidence>
<sequence>MASTAALVLVLLPLMTAEAALVLDRGFWSVIEKEKYFKDPASWTRIKKMESRAYA</sequence>
<protein>
    <submittedName>
        <fullName evidence="2">Uncharacterized protein</fullName>
    </submittedName>
</protein>
<evidence type="ECO:0000313" key="2">
    <source>
        <dbReference type="EMBL" id="KAK2650879.1"/>
    </source>
</evidence>
<dbReference type="EMBL" id="JANJYI010000005">
    <property type="protein sequence ID" value="KAK2650879.1"/>
    <property type="molecule type" value="Genomic_DNA"/>
</dbReference>
<comment type="caution">
    <text evidence="2">The sequence shown here is derived from an EMBL/GenBank/DDBJ whole genome shotgun (WGS) entry which is preliminary data.</text>
</comment>
<accession>A0AAD9X0R6</accession>
<evidence type="ECO:0000313" key="3">
    <source>
        <dbReference type="Proteomes" id="UP001280121"/>
    </source>
</evidence>
<feature type="signal peptide" evidence="1">
    <location>
        <begin position="1"/>
        <end position="19"/>
    </location>
</feature>
<dbReference type="Proteomes" id="UP001280121">
    <property type="component" value="Unassembled WGS sequence"/>
</dbReference>
<dbReference type="AlphaFoldDB" id="A0AAD9X0R6"/>
<reference evidence="2" key="1">
    <citation type="journal article" date="2023" name="Plant J.">
        <title>Genome sequences and population genomics provide insights into the demographic history, inbreeding, and mutation load of two 'living fossil' tree species of Dipteronia.</title>
        <authorList>
            <person name="Feng Y."/>
            <person name="Comes H.P."/>
            <person name="Chen J."/>
            <person name="Zhu S."/>
            <person name="Lu R."/>
            <person name="Zhang X."/>
            <person name="Li P."/>
            <person name="Qiu J."/>
            <person name="Olsen K.M."/>
            <person name="Qiu Y."/>
        </authorList>
    </citation>
    <scope>NUCLEOTIDE SEQUENCE</scope>
    <source>
        <strain evidence="2">KIB01</strain>
    </source>
</reference>
<name>A0AAD9X0R6_9ROSI</name>
<keyword evidence="1" id="KW-0732">Signal</keyword>
<keyword evidence="3" id="KW-1185">Reference proteome</keyword>
<feature type="chain" id="PRO_5041972789" evidence="1">
    <location>
        <begin position="20"/>
        <end position="55"/>
    </location>
</feature>
<gene>
    <name evidence="2" type="ORF">Ddye_018368</name>
</gene>